<protein>
    <submittedName>
        <fullName evidence="3">Uncharacterized protein</fullName>
    </submittedName>
</protein>
<evidence type="ECO:0000256" key="2">
    <source>
        <dbReference type="SAM" id="SignalP"/>
    </source>
</evidence>
<organism evidence="3 4">
    <name type="scientific">Teichococcus wenyumeiae</name>
    <dbReference type="NCBI Taxonomy" id="2478470"/>
    <lineage>
        <taxon>Bacteria</taxon>
        <taxon>Pseudomonadati</taxon>
        <taxon>Pseudomonadota</taxon>
        <taxon>Alphaproteobacteria</taxon>
        <taxon>Acetobacterales</taxon>
        <taxon>Roseomonadaceae</taxon>
        <taxon>Roseomonas</taxon>
    </lineage>
</organism>
<keyword evidence="4" id="KW-1185">Reference proteome</keyword>
<proteinExistence type="predicted"/>
<name>A0ABX9VBC4_9PROT</name>
<dbReference type="RefSeq" id="WP_122140285.1">
    <property type="nucleotide sequence ID" value="NZ_RAQU01000243.1"/>
</dbReference>
<dbReference type="PROSITE" id="PS51257">
    <property type="entry name" value="PROKAR_LIPOPROTEIN"/>
    <property type="match status" value="1"/>
</dbReference>
<feature type="region of interest" description="Disordered" evidence="1">
    <location>
        <begin position="34"/>
        <end position="72"/>
    </location>
</feature>
<feature type="chain" id="PRO_5045424147" evidence="2">
    <location>
        <begin position="21"/>
        <end position="72"/>
    </location>
</feature>
<keyword evidence="2" id="KW-0732">Signal</keyword>
<reference evidence="3 4" key="1">
    <citation type="submission" date="2018-10" db="EMBL/GenBank/DDBJ databases">
        <title>Roseomonas sp. nov., isolated from feces of Tibetan antelopes in the Qinghai-Tibet plateau, China.</title>
        <authorList>
            <person name="Tian Z."/>
        </authorList>
    </citation>
    <scope>NUCLEOTIDE SEQUENCE [LARGE SCALE GENOMIC DNA]</scope>
    <source>
        <strain evidence="3 4">Z23</strain>
    </source>
</reference>
<dbReference type="EMBL" id="RFLX01000083">
    <property type="protein sequence ID" value="RMI15104.1"/>
    <property type="molecule type" value="Genomic_DNA"/>
</dbReference>
<evidence type="ECO:0000313" key="3">
    <source>
        <dbReference type="EMBL" id="RMI15104.1"/>
    </source>
</evidence>
<comment type="caution">
    <text evidence="3">The sequence shown here is derived from an EMBL/GenBank/DDBJ whole genome shotgun (WGS) entry which is preliminary data.</text>
</comment>
<evidence type="ECO:0000256" key="1">
    <source>
        <dbReference type="SAM" id="MobiDB-lite"/>
    </source>
</evidence>
<sequence>MMPRPILACALILPMLAACAGRDEPVERILGAHGPTVDNVRGAAPAGGDVLRPEPGNIWSEGLTPSQPLPNR</sequence>
<accession>A0ABX9VBC4</accession>
<evidence type="ECO:0000313" key="4">
    <source>
        <dbReference type="Proteomes" id="UP000274097"/>
    </source>
</evidence>
<feature type="signal peptide" evidence="2">
    <location>
        <begin position="1"/>
        <end position="20"/>
    </location>
</feature>
<gene>
    <name evidence="3" type="ORF">EBE87_27220</name>
</gene>
<dbReference type="Proteomes" id="UP000274097">
    <property type="component" value="Unassembled WGS sequence"/>
</dbReference>